<protein>
    <submittedName>
        <fullName evidence="9">ABC-type nitrate/sulfonate/bicarbonate transport system, permease component</fullName>
    </submittedName>
</protein>
<dbReference type="InterPro" id="IPR035906">
    <property type="entry name" value="MetI-like_sf"/>
</dbReference>
<dbReference type="InterPro" id="IPR000515">
    <property type="entry name" value="MetI-like"/>
</dbReference>
<dbReference type="GO" id="GO:0055085">
    <property type="term" value="P:transmembrane transport"/>
    <property type="evidence" value="ECO:0007669"/>
    <property type="project" value="InterPro"/>
</dbReference>
<feature type="domain" description="ABC transmembrane type-1" evidence="8">
    <location>
        <begin position="63"/>
        <end position="251"/>
    </location>
</feature>
<feature type="transmembrane region" description="Helical" evidence="7">
    <location>
        <begin position="133"/>
        <end position="155"/>
    </location>
</feature>
<dbReference type="Pfam" id="PF00528">
    <property type="entry name" value="BPD_transp_1"/>
    <property type="match status" value="2"/>
</dbReference>
<feature type="transmembrane region" description="Helical" evidence="7">
    <location>
        <begin position="101"/>
        <end position="121"/>
    </location>
</feature>
<comment type="subcellular location">
    <subcellularLocation>
        <location evidence="1 7">Cell membrane</location>
        <topology evidence="1 7">Multi-pass membrane protein</topology>
    </subcellularLocation>
</comment>
<feature type="transmembrane region" description="Helical" evidence="7">
    <location>
        <begin position="228"/>
        <end position="247"/>
    </location>
</feature>
<evidence type="ECO:0000256" key="1">
    <source>
        <dbReference type="ARBA" id="ARBA00004651"/>
    </source>
</evidence>
<comment type="similarity">
    <text evidence="7">Belongs to the binding-protein-dependent transport system permease family.</text>
</comment>
<dbReference type="EMBL" id="FOXV01000005">
    <property type="protein sequence ID" value="SFQ40475.1"/>
    <property type="molecule type" value="Genomic_DNA"/>
</dbReference>
<evidence type="ECO:0000313" key="9">
    <source>
        <dbReference type="EMBL" id="SFQ40475.1"/>
    </source>
</evidence>
<feature type="transmembrane region" description="Helical" evidence="7">
    <location>
        <begin position="280"/>
        <end position="300"/>
    </location>
</feature>
<feature type="transmembrane region" description="Helical" evidence="7">
    <location>
        <begin position="71"/>
        <end position="94"/>
    </location>
</feature>
<evidence type="ECO:0000256" key="6">
    <source>
        <dbReference type="ARBA" id="ARBA00023136"/>
    </source>
</evidence>
<evidence type="ECO:0000256" key="4">
    <source>
        <dbReference type="ARBA" id="ARBA00022692"/>
    </source>
</evidence>
<evidence type="ECO:0000259" key="8">
    <source>
        <dbReference type="PROSITE" id="PS50928"/>
    </source>
</evidence>
<dbReference type="PANTHER" id="PTHR30151">
    <property type="entry name" value="ALKANE SULFONATE ABC TRANSPORTER-RELATED, MEMBRANE SUBUNIT"/>
    <property type="match status" value="1"/>
</dbReference>
<dbReference type="PROSITE" id="PS50928">
    <property type="entry name" value="ABC_TM1"/>
    <property type="match status" value="2"/>
</dbReference>
<keyword evidence="2 7" id="KW-0813">Transport</keyword>
<dbReference type="STRING" id="93684.SAMN05421853_10557"/>
<evidence type="ECO:0000313" key="10">
    <source>
        <dbReference type="Proteomes" id="UP000243106"/>
    </source>
</evidence>
<keyword evidence="5 7" id="KW-1133">Transmembrane helix</keyword>
<keyword evidence="3" id="KW-1003">Cell membrane</keyword>
<accession>A0A1I5Y8D3</accession>
<feature type="transmembrane region" description="Helical" evidence="7">
    <location>
        <begin position="448"/>
        <end position="473"/>
    </location>
</feature>
<feature type="transmembrane region" description="Helical" evidence="7">
    <location>
        <begin position="185"/>
        <end position="208"/>
    </location>
</feature>
<name>A0A1I5Y8D3_9RHOB</name>
<feature type="transmembrane region" description="Helical" evidence="7">
    <location>
        <begin position="397"/>
        <end position="417"/>
    </location>
</feature>
<dbReference type="Gene3D" id="1.10.3720.10">
    <property type="entry name" value="MetI-like"/>
    <property type="match status" value="2"/>
</dbReference>
<dbReference type="Proteomes" id="UP000243106">
    <property type="component" value="Unassembled WGS sequence"/>
</dbReference>
<dbReference type="SUPFAM" id="SSF161098">
    <property type="entry name" value="MetI-like"/>
    <property type="match status" value="2"/>
</dbReference>
<evidence type="ECO:0000256" key="7">
    <source>
        <dbReference type="RuleBase" id="RU363032"/>
    </source>
</evidence>
<feature type="transmembrane region" description="Helical" evidence="7">
    <location>
        <begin position="493"/>
        <end position="512"/>
    </location>
</feature>
<dbReference type="PANTHER" id="PTHR30151:SF20">
    <property type="entry name" value="ABC TRANSPORTER PERMEASE PROTEIN HI_0355-RELATED"/>
    <property type="match status" value="1"/>
</dbReference>
<evidence type="ECO:0000256" key="3">
    <source>
        <dbReference type="ARBA" id="ARBA00022475"/>
    </source>
</evidence>
<feature type="domain" description="ABC transmembrane type-1" evidence="8">
    <location>
        <begin position="332"/>
        <end position="516"/>
    </location>
</feature>
<organism evidence="9 10">
    <name type="scientific">Roseivivax halotolerans</name>
    <dbReference type="NCBI Taxonomy" id="93684"/>
    <lineage>
        <taxon>Bacteria</taxon>
        <taxon>Pseudomonadati</taxon>
        <taxon>Pseudomonadota</taxon>
        <taxon>Alphaproteobacteria</taxon>
        <taxon>Rhodobacterales</taxon>
        <taxon>Roseobacteraceae</taxon>
        <taxon>Roseivivax</taxon>
    </lineage>
</organism>
<keyword evidence="6 7" id="KW-0472">Membrane</keyword>
<proteinExistence type="inferred from homology"/>
<dbReference type="GO" id="GO:0005886">
    <property type="term" value="C:plasma membrane"/>
    <property type="evidence" value="ECO:0007669"/>
    <property type="project" value="UniProtKB-SubCell"/>
</dbReference>
<keyword evidence="4 7" id="KW-0812">Transmembrane</keyword>
<feature type="transmembrane region" description="Helical" evidence="7">
    <location>
        <begin position="338"/>
        <end position="360"/>
    </location>
</feature>
<dbReference type="AlphaFoldDB" id="A0A1I5Y8D3"/>
<evidence type="ECO:0000256" key="5">
    <source>
        <dbReference type="ARBA" id="ARBA00022989"/>
    </source>
</evidence>
<evidence type="ECO:0000256" key="2">
    <source>
        <dbReference type="ARBA" id="ARBA00022448"/>
    </source>
</evidence>
<sequence>MSMAASWTGTSLWRIQASRARALPGLVVLLIGWELAARLLTDAFVLAGPTEVLAYLVEDRALMARALGETLTNAAFGFVIGNVAAIALAAVALAWPRAERVVTGLALLVFCLPLVATGPILRVLYGPGAGPQVTLAALAVYYTTLIPLLVGLRAAPSSWFDLVRSYGRGRFATLVHVRAMASLPYFFAGLQIAAPAAFLGAMVGEFTGAERGMGVLTVQAIRALDVEMTWGLATVATAVSILAYIAIGALGRRVLLDAPPVILAAPAGASRGRLAAWVDAGLVTLIAVGAWWLALLAFGLNPFFAKGPGDVFAALVLDDDAAETRAALAAALGETALFLIPGYLAGLLAGAGLAVLLILVPMIASSAMPLAIALRSVPIVTTAPLVVLLLGRGAVGTIVLVAVMVFFPTFVASLHGLRQAPGQIMDVFDSYAAGPVTRLLRVRIPAMLPAFFAAARMAVPASVLAVTVVEWLATGNGIGSLMAISASLSDYDMLWSSVVLVSVLSALGYAAVGAVERRILGTYAPEQLA</sequence>
<reference evidence="10" key="1">
    <citation type="submission" date="2016-10" db="EMBL/GenBank/DDBJ databases">
        <authorList>
            <person name="Varghese N."/>
            <person name="Submissions S."/>
        </authorList>
    </citation>
    <scope>NUCLEOTIDE SEQUENCE [LARGE SCALE GENOMIC DNA]</scope>
    <source>
        <strain evidence="10">JCM 10271</strain>
    </source>
</reference>
<gene>
    <name evidence="9" type="ORF">SAMN05421853_10557</name>
</gene>
<feature type="transmembrane region" description="Helical" evidence="7">
    <location>
        <begin position="372"/>
        <end position="391"/>
    </location>
</feature>
<keyword evidence="10" id="KW-1185">Reference proteome</keyword>